<keyword evidence="8" id="KW-1185">Reference proteome</keyword>
<sequence length="283" mass="30294">MTEKDPREPLGAAQLRQYLSNSPPLGWESVEVIEETGSTNADLLERAARGPIARRVLIADHQTQGKGRLGRRWEAPPRTQIALSFGVAFDRSARAGGPELGWLPLAVGLSVGAMLAQYFDSYRSISGVPVPEPSLKWPNDVLVGDRKIAGVLVQLSPKADEAVVGVGLNVDQHEDELPVPTATSLRIEQVAAARQQLVPLLLMELDRGLDRWLAQDPGLADAYRAHCSTLGQDVRVALPGGNEIFGRASSVDDHGRLVVALADGTARVVDAGDVQHVRPVGPA</sequence>
<evidence type="ECO:0000256" key="3">
    <source>
        <dbReference type="ARBA" id="ARBA00022840"/>
    </source>
</evidence>
<dbReference type="STRING" id="640132.Srot_2979"/>
<dbReference type="NCBIfam" id="TIGR00121">
    <property type="entry name" value="birA_ligase"/>
    <property type="match status" value="1"/>
</dbReference>
<keyword evidence="3" id="KW-0067">ATP-binding</keyword>
<evidence type="ECO:0000256" key="1">
    <source>
        <dbReference type="ARBA" id="ARBA00022598"/>
    </source>
</evidence>
<dbReference type="InterPro" id="IPR004408">
    <property type="entry name" value="Biotin_CoA_COase_ligase"/>
</dbReference>
<dbReference type="PANTHER" id="PTHR12835:SF5">
    <property type="entry name" value="BIOTIN--PROTEIN LIGASE"/>
    <property type="match status" value="1"/>
</dbReference>
<dbReference type="Pfam" id="PF02237">
    <property type="entry name" value="BPL_C"/>
    <property type="match status" value="1"/>
</dbReference>
<proteinExistence type="predicted"/>
<evidence type="ECO:0000256" key="2">
    <source>
        <dbReference type="ARBA" id="ARBA00022741"/>
    </source>
</evidence>
<dbReference type="Gene3D" id="3.30.930.10">
    <property type="entry name" value="Bira Bifunctional Protein, Domain 2"/>
    <property type="match status" value="1"/>
</dbReference>
<dbReference type="InterPro" id="IPR008988">
    <property type="entry name" value="Transcriptional_repressor_C"/>
</dbReference>
<dbReference type="EMBL" id="CP001958">
    <property type="protein sequence ID" value="ADG99407.1"/>
    <property type="molecule type" value="Genomic_DNA"/>
</dbReference>
<dbReference type="HOGENOM" id="CLU_051096_5_0_11"/>
<dbReference type="AlphaFoldDB" id="D6ZED1"/>
<dbReference type="KEGG" id="srt:Srot_2979"/>
<dbReference type="PANTHER" id="PTHR12835">
    <property type="entry name" value="BIOTIN PROTEIN LIGASE"/>
    <property type="match status" value="1"/>
</dbReference>
<evidence type="ECO:0000259" key="6">
    <source>
        <dbReference type="PROSITE" id="PS51733"/>
    </source>
</evidence>
<evidence type="ECO:0000313" key="7">
    <source>
        <dbReference type="EMBL" id="ADG99407.1"/>
    </source>
</evidence>
<evidence type="ECO:0000313" key="8">
    <source>
        <dbReference type="Proteomes" id="UP000002247"/>
    </source>
</evidence>
<accession>D6ZED1</accession>
<keyword evidence="4" id="KW-0092">Biotin</keyword>
<dbReference type="GO" id="GO:0004077">
    <property type="term" value="F:biotin--[biotin carboxyl-carrier protein] ligase activity"/>
    <property type="evidence" value="ECO:0007669"/>
    <property type="project" value="UniProtKB-EC"/>
</dbReference>
<dbReference type="InterPro" id="IPR004143">
    <property type="entry name" value="BPL_LPL_catalytic"/>
</dbReference>
<dbReference type="Proteomes" id="UP000002247">
    <property type="component" value="Chromosome"/>
</dbReference>
<dbReference type="PROSITE" id="PS51733">
    <property type="entry name" value="BPL_LPL_CATALYTIC"/>
    <property type="match status" value="1"/>
</dbReference>
<keyword evidence="2" id="KW-0547">Nucleotide-binding</keyword>
<dbReference type="GO" id="GO:0005524">
    <property type="term" value="F:ATP binding"/>
    <property type="evidence" value="ECO:0007669"/>
    <property type="project" value="UniProtKB-KW"/>
</dbReference>
<name>D6ZED1_SEGRD</name>
<dbReference type="InterPro" id="IPR003142">
    <property type="entry name" value="BPL_C"/>
</dbReference>
<dbReference type="SUPFAM" id="SSF55681">
    <property type="entry name" value="Class II aaRS and biotin synthetases"/>
    <property type="match status" value="1"/>
</dbReference>
<dbReference type="Gene3D" id="2.30.30.100">
    <property type="match status" value="1"/>
</dbReference>
<dbReference type="GO" id="GO:0005737">
    <property type="term" value="C:cytoplasm"/>
    <property type="evidence" value="ECO:0007669"/>
    <property type="project" value="TreeGrafter"/>
</dbReference>
<evidence type="ECO:0000256" key="5">
    <source>
        <dbReference type="ARBA" id="ARBA00024227"/>
    </source>
</evidence>
<gene>
    <name evidence="7" type="ordered locus">Srot_2979</name>
</gene>
<dbReference type="EC" id="6.3.4.15" evidence="5"/>
<reference evidence="7 8" key="1">
    <citation type="journal article" date="2010" name="Stand. Genomic Sci.">
        <title>Complete genome sequence of Segniliparus rotundus type strain (CDC 1076).</title>
        <authorList>
            <person name="Sikorski J."/>
            <person name="Lapidus A."/>
            <person name="Copeland A."/>
            <person name="Misra M."/>
            <person name="Glavina Del Rio T."/>
            <person name="Nolan M."/>
            <person name="Lucas S."/>
            <person name="Chen F."/>
            <person name="Tice H."/>
            <person name="Cheng J.F."/>
            <person name="Jando M."/>
            <person name="Schneider S."/>
            <person name="Bruce D."/>
            <person name="Goodwin L."/>
            <person name="Pitluck S."/>
            <person name="Liolios K."/>
            <person name="Mikhailova N."/>
            <person name="Pati A."/>
            <person name="Ivanova N."/>
            <person name="Mavromatis K."/>
            <person name="Chen A."/>
            <person name="Palaniappan K."/>
            <person name="Chertkov O."/>
            <person name="Land M."/>
            <person name="Hauser L."/>
            <person name="Chang Y.J."/>
            <person name="Jeffries C.D."/>
            <person name="Brettin T."/>
            <person name="Detter J.C."/>
            <person name="Han C."/>
            <person name="Rohde M."/>
            <person name="Goker M."/>
            <person name="Bristow J."/>
            <person name="Eisen J.A."/>
            <person name="Markowitz V."/>
            <person name="Hugenholtz P."/>
            <person name="Kyrpides N.C."/>
            <person name="Klenk H.P."/>
        </authorList>
    </citation>
    <scope>NUCLEOTIDE SEQUENCE [LARGE SCALE GENOMIC DNA]</scope>
    <source>
        <strain evidence="8">ATCC BAA-972 / CDC 1076 / CIP 108378 / DSM 44985 / JCM 13578</strain>
    </source>
</reference>
<protein>
    <recommendedName>
        <fullName evidence="5">biotin--[biotin carboxyl-carrier protein] ligase</fullName>
        <ecNumber evidence="5">6.3.4.15</ecNumber>
    </recommendedName>
</protein>
<keyword evidence="1 7" id="KW-0436">Ligase</keyword>
<evidence type="ECO:0000256" key="4">
    <source>
        <dbReference type="ARBA" id="ARBA00023267"/>
    </source>
</evidence>
<feature type="domain" description="BPL/LPL catalytic" evidence="6">
    <location>
        <begin position="20"/>
        <end position="213"/>
    </location>
</feature>
<dbReference type="eggNOG" id="COG0340">
    <property type="taxonomic scope" value="Bacteria"/>
</dbReference>
<dbReference type="InterPro" id="IPR045864">
    <property type="entry name" value="aa-tRNA-synth_II/BPL/LPL"/>
</dbReference>
<dbReference type="CDD" id="cd16442">
    <property type="entry name" value="BPL"/>
    <property type="match status" value="1"/>
</dbReference>
<dbReference type="Pfam" id="PF03099">
    <property type="entry name" value="BPL_LplA_LipB"/>
    <property type="match status" value="1"/>
</dbReference>
<organism evidence="7 8">
    <name type="scientific">Segniliparus rotundus (strain ATCC BAA-972 / CDC 1076 / CIP 108378 / DSM 44985 / JCM 13578)</name>
    <dbReference type="NCBI Taxonomy" id="640132"/>
    <lineage>
        <taxon>Bacteria</taxon>
        <taxon>Bacillati</taxon>
        <taxon>Actinomycetota</taxon>
        <taxon>Actinomycetes</taxon>
        <taxon>Mycobacteriales</taxon>
        <taxon>Segniliparaceae</taxon>
        <taxon>Segniliparus</taxon>
    </lineage>
</organism>
<dbReference type="SUPFAM" id="SSF50037">
    <property type="entry name" value="C-terminal domain of transcriptional repressors"/>
    <property type="match status" value="1"/>
</dbReference>
<dbReference type="RefSeq" id="WP_013139854.1">
    <property type="nucleotide sequence ID" value="NC_014168.1"/>
</dbReference>
<dbReference type="OrthoDB" id="9807064at2"/>